<proteinExistence type="inferred from homology"/>
<dbReference type="AlphaFoldDB" id="A0A0S7XXV2"/>
<dbReference type="GO" id="GO:0006412">
    <property type="term" value="P:translation"/>
    <property type="evidence" value="ECO:0007669"/>
    <property type="project" value="UniProtKB-UniRule"/>
</dbReference>
<dbReference type="InterPro" id="IPR018265">
    <property type="entry name" value="Ribosomal_bL35_CS"/>
</dbReference>
<keyword evidence="3 5" id="KW-0687">Ribonucleoprotein</keyword>
<evidence type="ECO:0000256" key="6">
    <source>
        <dbReference type="RuleBase" id="RU000568"/>
    </source>
</evidence>
<evidence type="ECO:0000256" key="5">
    <source>
        <dbReference type="HAMAP-Rule" id="MF_00514"/>
    </source>
</evidence>
<dbReference type="PROSITE" id="PS00936">
    <property type="entry name" value="RIBOSOMAL_L35"/>
    <property type="match status" value="1"/>
</dbReference>
<evidence type="ECO:0000256" key="3">
    <source>
        <dbReference type="ARBA" id="ARBA00023274"/>
    </source>
</evidence>
<dbReference type="PANTHER" id="PTHR33343:SF1">
    <property type="entry name" value="LARGE RIBOSOMAL SUBUNIT PROTEIN BL35M"/>
    <property type="match status" value="1"/>
</dbReference>
<dbReference type="HAMAP" id="MF_00514">
    <property type="entry name" value="Ribosomal_bL35"/>
    <property type="match status" value="1"/>
</dbReference>
<comment type="caution">
    <text evidence="7">The sequence shown here is derived from an EMBL/GenBank/DDBJ whole genome shotgun (WGS) entry which is preliminary data.</text>
</comment>
<dbReference type="InterPro" id="IPR021137">
    <property type="entry name" value="Ribosomal_bL35-like"/>
</dbReference>
<name>A0A0S7XXV2_UNCSA</name>
<comment type="similarity">
    <text evidence="1 5 6">Belongs to the bacterial ribosomal protein bL35 family.</text>
</comment>
<dbReference type="PANTHER" id="PTHR33343">
    <property type="entry name" value="54S RIBOSOMAL PROTEIN BL35M"/>
    <property type="match status" value="1"/>
</dbReference>
<evidence type="ECO:0000256" key="2">
    <source>
        <dbReference type="ARBA" id="ARBA00022980"/>
    </source>
</evidence>
<dbReference type="Proteomes" id="UP000051861">
    <property type="component" value="Unassembled WGS sequence"/>
</dbReference>
<organism evidence="7 8">
    <name type="scientific">candidate division WOR-1 bacterium DG_54_3</name>
    <dbReference type="NCBI Taxonomy" id="1703775"/>
    <lineage>
        <taxon>Bacteria</taxon>
        <taxon>Bacillati</taxon>
        <taxon>Saganbacteria</taxon>
    </lineage>
</organism>
<dbReference type="PATRIC" id="fig|1703775.3.peg.3132"/>
<dbReference type="Gene3D" id="4.10.410.60">
    <property type="match status" value="1"/>
</dbReference>
<dbReference type="GO" id="GO:0003735">
    <property type="term" value="F:structural constituent of ribosome"/>
    <property type="evidence" value="ECO:0007669"/>
    <property type="project" value="InterPro"/>
</dbReference>
<evidence type="ECO:0000256" key="4">
    <source>
        <dbReference type="ARBA" id="ARBA00071664"/>
    </source>
</evidence>
<dbReference type="EMBL" id="LIZX01000074">
    <property type="protein sequence ID" value="KPJ66700.1"/>
    <property type="molecule type" value="Genomic_DNA"/>
</dbReference>
<dbReference type="InterPro" id="IPR037229">
    <property type="entry name" value="Ribosomal_bL35_sf"/>
</dbReference>
<gene>
    <name evidence="5" type="primary">rpmI</name>
    <name evidence="7" type="ORF">AMJ44_07985</name>
</gene>
<dbReference type="FunFam" id="4.10.410.60:FF:000001">
    <property type="entry name" value="50S ribosomal protein L35"/>
    <property type="match status" value="1"/>
</dbReference>
<evidence type="ECO:0000313" key="8">
    <source>
        <dbReference type="Proteomes" id="UP000051861"/>
    </source>
</evidence>
<dbReference type="Pfam" id="PF01632">
    <property type="entry name" value="Ribosomal_L35p"/>
    <property type="match status" value="1"/>
</dbReference>
<protein>
    <recommendedName>
        <fullName evidence="4 5">Large ribosomal subunit protein bL35</fullName>
    </recommendedName>
</protein>
<dbReference type="NCBIfam" id="TIGR00001">
    <property type="entry name" value="rpmI_bact"/>
    <property type="match status" value="1"/>
</dbReference>
<dbReference type="PRINTS" id="PR00064">
    <property type="entry name" value="RIBOSOMALL35"/>
</dbReference>
<evidence type="ECO:0000313" key="7">
    <source>
        <dbReference type="EMBL" id="KPJ66700.1"/>
    </source>
</evidence>
<sequence>MPKAKTRKAAAKRFRITKKGKVLRRHSKMRHLLECKSSKKRRLLRQAGRVAPADIARVKGMLPGG</sequence>
<accession>A0A0S7XXV2</accession>
<keyword evidence="2 5" id="KW-0689">Ribosomal protein</keyword>
<dbReference type="GO" id="GO:0022625">
    <property type="term" value="C:cytosolic large ribosomal subunit"/>
    <property type="evidence" value="ECO:0007669"/>
    <property type="project" value="TreeGrafter"/>
</dbReference>
<dbReference type="InterPro" id="IPR001706">
    <property type="entry name" value="Ribosomal_bL35"/>
</dbReference>
<reference evidence="7 8" key="1">
    <citation type="journal article" date="2015" name="Microbiome">
        <title>Genomic resolution of linkages in carbon, nitrogen, and sulfur cycling among widespread estuary sediment bacteria.</title>
        <authorList>
            <person name="Baker B.J."/>
            <person name="Lazar C.S."/>
            <person name="Teske A.P."/>
            <person name="Dick G.J."/>
        </authorList>
    </citation>
    <scope>NUCLEOTIDE SEQUENCE [LARGE SCALE GENOMIC DNA]</scope>
    <source>
        <strain evidence="7">DG_54_3</strain>
    </source>
</reference>
<evidence type="ECO:0000256" key="1">
    <source>
        <dbReference type="ARBA" id="ARBA00006598"/>
    </source>
</evidence>
<dbReference type="SUPFAM" id="SSF143034">
    <property type="entry name" value="L35p-like"/>
    <property type="match status" value="1"/>
</dbReference>